<dbReference type="EMBL" id="JAAAUY010000024">
    <property type="protein sequence ID" value="KAF9337519.1"/>
    <property type="molecule type" value="Genomic_DNA"/>
</dbReference>
<dbReference type="Proteomes" id="UP000696485">
    <property type="component" value="Unassembled WGS sequence"/>
</dbReference>
<keyword evidence="3" id="KW-1185">Reference proteome</keyword>
<proteinExistence type="predicted"/>
<evidence type="ECO:0008006" key="4">
    <source>
        <dbReference type="Google" id="ProtNLM"/>
    </source>
</evidence>
<evidence type="ECO:0000313" key="2">
    <source>
        <dbReference type="EMBL" id="KAF9337519.1"/>
    </source>
</evidence>
<evidence type="ECO:0000313" key="3">
    <source>
        <dbReference type="Proteomes" id="UP000696485"/>
    </source>
</evidence>
<keyword evidence="1" id="KW-0732">Signal</keyword>
<name>A0A9P5STK6_9FUNG</name>
<sequence length="90" mass="9305">MKLLSAIASLAILAISQAIVEGVSTSTAIYTYTPRPTPPAYPASESCATGTITQDVTAFTLTPSDYCVGKPYTLTSTGPLKTDIIAGVTF</sequence>
<gene>
    <name evidence="2" type="ORF">BG006_004345</name>
</gene>
<accession>A0A9P5STK6</accession>
<protein>
    <recommendedName>
        <fullName evidence="4">Antifreeze protein</fullName>
    </recommendedName>
</protein>
<feature type="chain" id="PRO_5040195548" description="Antifreeze protein" evidence="1">
    <location>
        <begin position="19"/>
        <end position="90"/>
    </location>
</feature>
<reference evidence="2" key="1">
    <citation type="journal article" date="2020" name="Fungal Divers.">
        <title>Resolving the Mortierellaceae phylogeny through synthesis of multi-gene phylogenetics and phylogenomics.</title>
        <authorList>
            <person name="Vandepol N."/>
            <person name="Liber J."/>
            <person name="Desiro A."/>
            <person name="Na H."/>
            <person name="Kennedy M."/>
            <person name="Barry K."/>
            <person name="Grigoriev I.V."/>
            <person name="Miller A.N."/>
            <person name="O'Donnell K."/>
            <person name="Stajich J.E."/>
            <person name="Bonito G."/>
        </authorList>
    </citation>
    <scope>NUCLEOTIDE SEQUENCE</scope>
    <source>
        <strain evidence="2">NVP1</strain>
    </source>
</reference>
<feature type="signal peptide" evidence="1">
    <location>
        <begin position="1"/>
        <end position="18"/>
    </location>
</feature>
<evidence type="ECO:0000256" key="1">
    <source>
        <dbReference type="SAM" id="SignalP"/>
    </source>
</evidence>
<dbReference type="AlphaFoldDB" id="A0A9P5STK6"/>
<organism evidence="2 3">
    <name type="scientific">Podila minutissima</name>
    <dbReference type="NCBI Taxonomy" id="64525"/>
    <lineage>
        <taxon>Eukaryota</taxon>
        <taxon>Fungi</taxon>
        <taxon>Fungi incertae sedis</taxon>
        <taxon>Mucoromycota</taxon>
        <taxon>Mortierellomycotina</taxon>
        <taxon>Mortierellomycetes</taxon>
        <taxon>Mortierellales</taxon>
        <taxon>Mortierellaceae</taxon>
        <taxon>Podila</taxon>
    </lineage>
</organism>
<comment type="caution">
    <text evidence="2">The sequence shown here is derived from an EMBL/GenBank/DDBJ whole genome shotgun (WGS) entry which is preliminary data.</text>
</comment>